<dbReference type="EMBL" id="CXST01000006">
    <property type="protein sequence ID" value="CTQ47284.1"/>
    <property type="molecule type" value="Genomic_DNA"/>
</dbReference>
<protein>
    <recommendedName>
        <fullName evidence="5">Antitoxin Xre/MbcA/ParS-like toxin-binding domain-containing protein</fullName>
    </recommendedName>
</protein>
<sequence length="621" mass="71161">MTRILLGQLFDCTEQGGALVAEGPDGELRHIDDVPAGLKCSCVCPGCQRRMVARKGKIRAHGFAHHSDPEGQSCTSAGETALHKHAKAILDRELKIKLPELIIAKEGDQEVVVHTNILEFERAILETKDGSIVPDVVLELGGRRLIVEFKVTHACDETKIARIRSMNVGAIEIDLAGYRDLALEDLADDILYKAPRVWLHNPREADARHRLSERHRQREEDRKREIENFRRLYQHKHPSNVEGKGEFESLLRLEGLDQIINLPIDGAGCFVVPVAEWQAAIIHDLLSFVEKPFRTRNGVSGLKSRNWIDPNFRYVPDYVSTALKESELQFAPPMKAVEDYLREVARLGFLRAGRQETWYRTSTLVNSIEYAREVRERPIRRLAEMREIVTKQLNSLPEYEVRAFEFEDWANTVLPCRDYCVADAARYDEPEWSMLCREISGLQSKIRFSPRPGMDLFGLPFVGELQRSLDRKRNEAEQREIDRREKELAAENARIDHIKEMAFEVLDDQAQGWLDGPNSSLASSTPLAAARSEEGYGKAIEVLDKLRQNLEREEILRHRRDIAVANLEEQALSRYYDPDKARLWMRSSRPELGGKSPTEFTRDEKTAEICAQYLPTKRSHR</sequence>
<feature type="coiled-coil region" evidence="1">
    <location>
        <begin position="462"/>
        <end position="501"/>
    </location>
</feature>
<gene>
    <name evidence="3" type="ORF">LAL4801_05746</name>
</gene>
<evidence type="ECO:0008006" key="5">
    <source>
        <dbReference type="Google" id="ProtNLM"/>
    </source>
</evidence>
<organism evidence="3 4">
    <name type="scientific">Roseibium aggregatum</name>
    <dbReference type="NCBI Taxonomy" id="187304"/>
    <lineage>
        <taxon>Bacteria</taxon>
        <taxon>Pseudomonadati</taxon>
        <taxon>Pseudomonadota</taxon>
        <taxon>Alphaproteobacteria</taxon>
        <taxon>Hyphomicrobiales</taxon>
        <taxon>Stappiaceae</taxon>
        <taxon>Roseibium</taxon>
    </lineage>
</organism>
<keyword evidence="1" id="KW-0175">Coiled coil</keyword>
<name>A0A0M6YC50_9HYPH</name>
<feature type="region of interest" description="Disordered" evidence="2">
    <location>
        <begin position="587"/>
        <end position="607"/>
    </location>
</feature>
<accession>A0A0M6YC50</accession>
<reference evidence="4" key="1">
    <citation type="submission" date="2015-07" db="EMBL/GenBank/DDBJ databases">
        <authorList>
            <person name="Rodrigo-Torres Lidia"/>
            <person name="Arahal R.David."/>
        </authorList>
    </citation>
    <scope>NUCLEOTIDE SEQUENCE [LARGE SCALE GENOMIC DNA]</scope>
    <source>
        <strain evidence="4">CECT 4801</strain>
    </source>
</reference>
<evidence type="ECO:0000256" key="1">
    <source>
        <dbReference type="SAM" id="Coils"/>
    </source>
</evidence>
<keyword evidence="4" id="KW-1185">Reference proteome</keyword>
<evidence type="ECO:0000313" key="4">
    <source>
        <dbReference type="Proteomes" id="UP000048926"/>
    </source>
</evidence>
<evidence type="ECO:0000313" key="3">
    <source>
        <dbReference type="EMBL" id="CTQ47284.1"/>
    </source>
</evidence>
<proteinExistence type="predicted"/>
<dbReference type="AlphaFoldDB" id="A0A0M6YC50"/>
<evidence type="ECO:0000256" key="2">
    <source>
        <dbReference type="SAM" id="MobiDB-lite"/>
    </source>
</evidence>
<dbReference type="Proteomes" id="UP000048926">
    <property type="component" value="Unassembled WGS sequence"/>
</dbReference>